<accession>A0ABP0THJ8</accession>
<organism evidence="3 4">
    <name type="scientific">Sphagnum troendelagicum</name>
    <dbReference type="NCBI Taxonomy" id="128251"/>
    <lineage>
        <taxon>Eukaryota</taxon>
        <taxon>Viridiplantae</taxon>
        <taxon>Streptophyta</taxon>
        <taxon>Embryophyta</taxon>
        <taxon>Bryophyta</taxon>
        <taxon>Sphagnophytina</taxon>
        <taxon>Sphagnopsida</taxon>
        <taxon>Sphagnales</taxon>
        <taxon>Sphagnaceae</taxon>
        <taxon>Sphagnum</taxon>
    </lineage>
</organism>
<name>A0ABP0THJ8_9BRYO</name>
<feature type="region of interest" description="Disordered" evidence="1">
    <location>
        <begin position="24"/>
        <end position="43"/>
    </location>
</feature>
<keyword evidence="4" id="KW-1185">Reference proteome</keyword>
<dbReference type="EMBL" id="OZ019903">
    <property type="protein sequence ID" value="CAK9196751.1"/>
    <property type="molecule type" value="Genomic_DNA"/>
</dbReference>
<dbReference type="Gene3D" id="3.10.350.10">
    <property type="entry name" value="LysM domain"/>
    <property type="match status" value="1"/>
</dbReference>
<dbReference type="PANTHER" id="PTHR33734">
    <property type="entry name" value="LYSM DOMAIN-CONTAINING GPI-ANCHORED PROTEIN 2"/>
    <property type="match status" value="1"/>
</dbReference>
<proteinExistence type="predicted"/>
<dbReference type="Proteomes" id="UP001497512">
    <property type="component" value="Chromosome 11"/>
</dbReference>
<sequence length="178" mass="19006">MSLFFVAEARPERIQFVSKAFGQRGRMSGPAASGGSKGDKEGKSIKDETIAKAVGAIVGVGIAWSLIRSFWGRKSSDVVLLLGSEHQQTDVKTEDIVEIAETKSKEVVQHKGKDVLGKEKKADPHLFEKKSAVIDVHTGDTLWGISRKYGVSVEALKAANGIGAGDFLSAGDTLIIPK</sequence>
<dbReference type="Pfam" id="PF01476">
    <property type="entry name" value="LysM"/>
    <property type="match status" value="1"/>
</dbReference>
<reference evidence="3" key="1">
    <citation type="submission" date="2024-02" db="EMBL/GenBank/DDBJ databases">
        <authorList>
            <consortium name="ELIXIR-Norway"/>
            <consortium name="Elixir Norway"/>
        </authorList>
    </citation>
    <scope>NUCLEOTIDE SEQUENCE</scope>
</reference>
<dbReference type="InterPro" id="IPR018392">
    <property type="entry name" value="LysM"/>
</dbReference>
<dbReference type="SMART" id="SM00257">
    <property type="entry name" value="LysM"/>
    <property type="match status" value="1"/>
</dbReference>
<evidence type="ECO:0000259" key="2">
    <source>
        <dbReference type="PROSITE" id="PS51782"/>
    </source>
</evidence>
<dbReference type="PANTHER" id="PTHR33734:SF26">
    <property type="entry name" value="LYSM DOMAIN-CONTAINING PROTEIN"/>
    <property type="match status" value="1"/>
</dbReference>
<dbReference type="PROSITE" id="PS51782">
    <property type="entry name" value="LYSM"/>
    <property type="match status" value="1"/>
</dbReference>
<evidence type="ECO:0000313" key="3">
    <source>
        <dbReference type="EMBL" id="CAK9196751.1"/>
    </source>
</evidence>
<dbReference type="CDD" id="cd00118">
    <property type="entry name" value="LysM"/>
    <property type="match status" value="1"/>
</dbReference>
<dbReference type="InterPro" id="IPR036779">
    <property type="entry name" value="LysM_dom_sf"/>
</dbReference>
<evidence type="ECO:0000313" key="4">
    <source>
        <dbReference type="Proteomes" id="UP001497512"/>
    </source>
</evidence>
<feature type="domain" description="LysM" evidence="2">
    <location>
        <begin position="132"/>
        <end position="176"/>
    </location>
</feature>
<dbReference type="SUPFAM" id="SSF54106">
    <property type="entry name" value="LysM domain"/>
    <property type="match status" value="1"/>
</dbReference>
<evidence type="ECO:0000256" key="1">
    <source>
        <dbReference type="SAM" id="MobiDB-lite"/>
    </source>
</evidence>
<gene>
    <name evidence="3" type="ORF">CSSPTR1EN2_LOCUS3630</name>
</gene>
<protein>
    <recommendedName>
        <fullName evidence="2">LysM domain-containing protein</fullName>
    </recommendedName>
</protein>